<dbReference type="AlphaFoldDB" id="A0AAE4UB53"/>
<evidence type="ECO:0000256" key="1">
    <source>
        <dbReference type="SAM" id="SignalP"/>
    </source>
</evidence>
<dbReference type="Proteomes" id="UP001185922">
    <property type="component" value="Unassembled WGS sequence"/>
</dbReference>
<evidence type="ECO:0000313" key="4">
    <source>
        <dbReference type="Proteomes" id="UP001185779"/>
    </source>
</evidence>
<dbReference type="EMBL" id="JAWLKI010000006">
    <property type="protein sequence ID" value="MDV6307270.1"/>
    <property type="molecule type" value="Genomic_DNA"/>
</dbReference>
<name>A0AAE4UB53_9ACTN</name>
<accession>A0AAE4UB53</accession>
<proteinExistence type="predicted"/>
<dbReference type="Proteomes" id="UP001185779">
    <property type="component" value="Unassembled WGS sequence"/>
</dbReference>
<reference evidence="3 4" key="1">
    <citation type="submission" date="2023-10" db="EMBL/GenBank/DDBJ databases">
        <title>Development of a sustainable strategy for remediation of hydrocarbon-contaminated territories based on the waste exchange concept.</title>
        <authorList>
            <person name="Krivoruchko A."/>
        </authorList>
    </citation>
    <scope>NUCLEOTIDE SEQUENCE</scope>
    <source>
        <strain evidence="2 4">IEGM 1266</strain>
        <strain evidence="3">IEGM 1279</strain>
    </source>
</reference>
<dbReference type="GeneID" id="77170707"/>
<keyword evidence="4" id="KW-1185">Reference proteome</keyword>
<protein>
    <submittedName>
        <fullName evidence="3">Lipase family protein</fullName>
    </submittedName>
</protein>
<dbReference type="InterPro" id="IPR029058">
    <property type="entry name" value="AB_hydrolase_fold"/>
</dbReference>
<dbReference type="Pfam" id="PF03583">
    <property type="entry name" value="LIP"/>
    <property type="match status" value="1"/>
</dbReference>
<feature type="chain" id="PRO_5042193768" evidence="1">
    <location>
        <begin position="30"/>
        <end position="399"/>
    </location>
</feature>
<evidence type="ECO:0000313" key="2">
    <source>
        <dbReference type="EMBL" id="MDV6307270.1"/>
    </source>
</evidence>
<dbReference type="GO" id="GO:0016042">
    <property type="term" value="P:lipid catabolic process"/>
    <property type="evidence" value="ECO:0007669"/>
    <property type="project" value="InterPro"/>
</dbReference>
<dbReference type="RefSeq" id="WP_035760540.1">
    <property type="nucleotide sequence ID" value="NZ_CP091855.1"/>
</dbReference>
<dbReference type="GO" id="GO:0004806">
    <property type="term" value="F:triacylglycerol lipase activity"/>
    <property type="evidence" value="ECO:0007669"/>
    <property type="project" value="InterPro"/>
</dbReference>
<organism evidence="3 5">
    <name type="scientific">Gordonia amicalis</name>
    <dbReference type="NCBI Taxonomy" id="89053"/>
    <lineage>
        <taxon>Bacteria</taxon>
        <taxon>Bacillati</taxon>
        <taxon>Actinomycetota</taxon>
        <taxon>Actinomycetes</taxon>
        <taxon>Mycobacteriales</taxon>
        <taxon>Gordoniaceae</taxon>
        <taxon>Gordonia</taxon>
    </lineage>
</organism>
<evidence type="ECO:0000313" key="3">
    <source>
        <dbReference type="EMBL" id="MDV6312902.1"/>
    </source>
</evidence>
<dbReference type="InterPro" id="IPR005152">
    <property type="entry name" value="Lipase_secreted"/>
</dbReference>
<dbReference type="PIRSF" id="PIRSF029171">
    <property type="entry name" value="Esterase_LipA"/>
    <property type="match status" value="1"/>
</dbReference>
<feature type="signal peptide" evidence="1">
    <location>
        <begin position="1"/>
        <end position="29"/>
    </location>
</feature>
<evidence type="ECO:0000313" key="5">
    <source>
        <dbReference type="Proteomes" id="UP001185922"/>
    </source>
</evidence>
<dbReference type="PANTHER" id="PTHR34853:SF1">
    <property type="entry name" value="LIPASE 5"/>
    <property type="match status" value="1"/>
</dbReference>
<keyword evidence="1" id="KW-0732">Signal</keyword>
<dbReference type="EMBL" id="JAWLKH010000013">
    <property type="protein sequence ID" value="MDV6312902.1"/>
    <property type="molecule type" value="Genomic_DNA"/>
</dbReference>
<dbReference type="PANTHER" id="PTHR34853">
    <property type="match status" value="1"/>
</dbReference>
<sequence>MRTSARHRAKIFCALIAGALMTIGGTAPAPPAFSAPADSVPHIVSSETVHTSVVALDAASSTTRIRYRSTSVRGTPTEMTGTVLLPRSAPPRDGWPLAVWNHMTVGAADSCAPSGGHAGHPELPRMTSGDLIVSHLLDAGFAVVRPDFEGIGGPGPHPYLIGDSLARSAIDMAVAASREDSRIGRDVVVAGHSEGAVAALFAASRPESEWRGLQLRGVAALAPPTQVARMLDAVSAVPVAGPAINELMGLAALIGYGAAAADPDFGQLMLNGGLSPAARRLVPQVEQRCYVGLTGFDSFGGLAPAQLLGPRGSQLKTDLMSILDRNDVAHLRFSPGLPVRVEAGTTDTVSPQPLVSELVQTYRRSGVRVTYNERLIGHAGVATEPGGAEGVARWLIRQV</sequence>
<dbReference type="SUPFAM" id="SSF53474">
    <property type="entry name" value="alpha/beta-Hydrolases"/>
    <property type="match status" value="1"/>
</dbReference>
<dbReference type="Gene3D" id="3.40.50.1820">
    <property type="entry name" value="alpha/beta hydrolase"/>
    <property type="match status" value="1"/>
</dbReference>
<comment type="caution">
    <text evidence="3">The sequence shown here is derived from an EMBL/GenBank/DDBJ whole genome shotgun (WGS) entry which is preliminary data.</text>
</comment>
<gene>
    <name evidence="2" type="ORF">R3P94_07975</name>
    <name evidence="3" type="ORF">R3Q15_13550</name>
</gene>